<evidence type="ECO:0000313" key="3">
    <source>
        <dbReference type="Proteomes" id="UP001056756"/>
    </source>
</evidence>
<dbReference type="InterPro" id="IPR036078">
    <property type="entry name" value="Spo11/TopoVI_A_sf"/>
</dbReference>
<dbReference type="GO" id="GO:0005694">
    <property type="term" value="C:chromosome"/>
    <property type="evidence" value="ECO:0007669"/>
    <property type="project" value="InterPro"/>
</dbReference>
<reference evidence="2" key="1">
    <citation type="submission" date="2022-05" db="EMBL/GenBank/DDBJ databases">
        <title>Novel bacterial taxa in a minimal lignocellulolytic consortium and its capacity to transform plastics disclosed by genome-resolved metagenomics.</title>
        <authorList>
            <person name="Rodriguez C.A.D."/>
            <person name="Diaz-Garcia L."/>
            <person name="Herrera K."/>
            <person name="Tarazona N.A."/>
            <person name="Sproer C."/>
            <person name="Overmann J."/>
            <person name="Jimenez D.J."/>
        </authorList>
    </citation>
    <scope>NUCLEOTIDE SEQUENCE</scope>
    <source>
        <strain evidence="2">MAG5</strain>
    </source>
</reference>
<feature type="domain" description="Wadjet protein JetD C-terminal" evidence="1">
    <location>
        <begin position="254"/>
        <end position="406"/>
    </location>
</feature>
<accession>A0A9J6ZA79</accession>
<dbReference type="SUPFAM" id="SSF56726">
    <property type="entry name" value="DNA topoisomerase IV, alpha subunit"/>
    <property type="match status" value="1"/>
</dbReference>
<dbReference type="KEGG" id="plig:NAG76_14785"/>
<sequence length="409" mass="48065">MNFAKDILNELINKYNNSFHRKGSAKINRRIKYEFTETGLPEYFRDGLQNQRDIINHEMIILTGMDFISIDWVYDNQIINAVYLNIEKSDRVCEWLGRPKMSTIIEERTVWFTQLASKLEGTWMLGFAQDCLSKLNKQDLPSVAHDLSLLQLLEKALVGLKDKGEESLPERLFSKKYLGDSKIFERHLRNRVISLYKKYSGQVYDWEVDVHVLEELGIETSNEEPQVIGNIVYELNENRIDLSLFHYGIGLNKQMIRVGKILDVKADQLLIIENKAVYLEYIKKHKKNNEVVVYVGGFPGVYKRILLMQIYNSATHNRTDFKSFFWGDIDLGGFNIFIHIRERVIPDLQAYNMNKDIFLKYKYYAEPIDITYRTKLSRMVGDLRYETFQPVLEVMLKEGLRLEQEAQLL</sequence>
<dbReference type="Proteomes" id="UP001056756">
    <property type="component" value="Chromosome"/>
</dbReference>
<dbReference type="Pfam" id="PF09983">
    <property type="entry name" value="JetD_C"/>
    <property type="match status" value="1"/>
</dbReference>
<dbReference type="GO" id="GO:0003677">
    <property type="term" value="F:DNA binding"/>
    <property type="evidence" value="ECO:0007669"/>
    <property type="project" value="InterPro"/>
</dbReference>
<dbReference type="InterPro" id="IPR024534">
    <property type="entry name" value="JetD_C"/>
</dbReference>
<gene>
    <name evidence="2" type="ORF">NAG76_14785</name>
</gene>
<protein>
    <submittedName>
        <fullName evidence="2">DUF2220 domain-containing protein</fullName>
    </submittedName>
</protein>
<name>A0A9J6ZA79_9BACL</name>
<organism evidence="2 3">
    <name type="scientific">Candidatus Pristimantibacillus lignocellulolyticus</name>
    <dbReference type="NCBI Taxonomy" id="2994561"/>
    <lineage>
        <taxon>Bacteria</taxon>
        <taxon>Bacillati</taxon>
        <taxon>Bacillota</taxon>
        <taxon>Bacilli</taxon>
        <taxon>Bacillales</taxon>
        <taxon>Paenibacillaceae</taxon>
        <taxon>Candidatus Pristimantibacillus</taxon>
    </lineage>
</organism>
<dbReference type="Gene3D" id="3.40.1360.10">
    <property type="match status" value="1"/>
</dbReference>
<proteinExistence type="predicted"/>
<evidence type="ECO:0000313" key="2">
    <source>
        <dbReference type="EMBL" id="URN93102.1"/>
    </source>
</evidence>
<dbReference type="EMBL" id="CP097899">
    <property type="protein sequence ID" value="URN93102.1"/>
    <property type="molecule type" value="Genomic_DNA"/>
</dbReference>
<dbReference type="AlphaFoldDB" id="A0A9J6ZA79"/>
<evidence type="ECO:0000259" key="1">
    <source>
        <dbReference type="Pfam" id="PF09983"/>
    </source>
</evidence>